<dbReference type="Proteomes" id="UP001501455">
    <property type="component" value="Unassembled WGS sequence"/>
</dbReference>
<organism evidence="1 2">
    <name type="scientific">Streptomyces prasinosporus</name>
    <dbReference type="NCBI Taxonomy" id="68256"/>
    <lineage>
        <taxon>Bacteria</taxon>
        <taxon>Bacillati</taxon>
        <taxon>Actinomycetota</taxon>
        <taxon>Actinomycetes</taxon>
        <taxon>Kitasatosporales</taxon>
        <taxon>Streptomycetaceae</taxon>
        <taxon>Streptomyces</taxon>
        <taxon>Streptomyces albogriseolus group</taxon>
    </lineage>
</organism>
<dbReference type="PANTHER" id="PTHR34613:SF1">
    <property type="entry name" value="SLL6017 PROTEIN"/>
    <property type="match status" value="1"/>
</dbReference>
<evidence type="ECO:0000313" key="2">
    <source>
        <dbReference type="Proteomes" id="UP001501455"/>
    </source>
</evidence>
<comment type="caution">
    <text evidence="1">The sequence shown here is derived from an EMBL/GenBank/DDBJ whole genome shotgun (WGS) entry which is preliminary data.</text>
</comment>
<evidence type="ECO:0000313" key="1">
    <source>
        <dbReference type="EMBL" id="GAA3493652.1"/>
    </source>
</evidence>
<proteinExistence type="predicted"/>
<name>A0ABP6TF98_9ACTN</name>
<dbReference type="PANTHER" id="PTHR34613">
    <property type="entry name" value="SLL0800 PROTEIN"/>
    <property type="match status" value="1"/>
</dbReference>
<gene>
    <name evidence="1" type="ORF">GCM10019016_007510</name>
</gene>
<keyword evidence="2" id="KW-1185">Reference proteome</keyword>
<reference evidence="2" key="1">
    <citation type="journal article" date="2019" name="Int. J. Syst. Evol. Microbiol.">
        <title>The Global Catalogue of Microorganisms (GCM) 10K type strain sequencing project: providing services to taxonomists for standard genome sequencing and annotation.</title>
        <authorList>
            <consortium name="The Broad Institute Genomics Platform"/>
            <consortium name="The Broad Institute Genome Sequencing Center for Infectious Disease"/>
            <person name="Wu L."/>
            <person name="Ma J."/>
        </authorList>
    </citation>
    <scope>NUCLEOTIDE SEQUENCE [LARGE SCALE GENOMIC DNA]</scope>
    <source>
        <strain evidence="2">JCM 4816</strain>
    </source>
</reference>
<dbReference type="EMBL" id="BAAAXF010000012">
    <property type="protein sequence ID" value="GAA3493652.1"/>
    <property type="molecule type" value="Genomic_DNA"/>
</dbReference>
<protein>
    <submittedName>
        <fullName evidence="1">Uncharacterized protein</fullName>
    </submittedName>
</protein>
<accession>A0ABP6TF98</accession>
<sequence>MPSAPYQARTSYLAEEVRDEVRAEARAESRAEDILLILEQRGLDISEDVRSRVTHCTDPELLRRWLARAVTVPKAEEVFEDA</sequence>